<dbReference type="KEGG" id="obi:106884311"/>
<dbReference type="Pfam" id="PF08221">
    <property type="entry name" value="HTH_9"/>
    <property type="match status" value="1"/>
</dbReference>
<protein>
    <recommendedName>
        <fullName evidence="6">DNA-directed RNA polymerase III subunit RPC3</fullName>
        <shortName evidence="6">RNA polymerase III subunit C3</shortName>
    </recommendedName>
</protein>
<comment type="subcellular location">
    <subcellularLocation>
        <location evidence="1 6">Nucleus</location>
    </subcellularLocation>
</comment>
<evidence type="ECO:0000313" key="10">
    <source>
        <dbReference type="EMBL" id="KOF96072.1"/>
    </source>
</evidence>
<evidence type="ECO:0000259" key="8">
    <source>
        <dbReference type="Pfam" id="PF08221"/>
    </source>
</evidence>
<proteinExistence type="inferred from homology"/>
<dbReference type="AlphaFoldDB" id="A0A0L8I3K2"/>
<keyword evidence="4 6" id="KW-0804">Transcription</keyword>
<sequence>MSQSEIKLCKLIIRENFAETAEKVSTILLESGPCALKLLAIYTNLKLDQVKKILAVLITHHIVKFNVNKKGLIEYNISIKAILSRVRFPIYICTSKTLYGDAAELLVEELLQRGEATMETVVNKVTERLNDALEASGHPKISSTLVKDKFVSLVQTHFIQRCLTPMRDSGGRVISLGTPDDPDICHVIPVNTQRRRSDSPPSAKAMKISENNTDTVYWQVDFDRFHQHFRDQAIISAMLNKIDKKASEIIRTMLRVSETNTAADSLVTTPISINEIFINLPKELEITKPILEQYLSVMCDDSQFVFKAADAGGGMYEINIHKSLTELCKSHIESVVQERFGSKSLRIFRILLLKQHLEQKQIEEYAMIPAKEVKEIMYNMFADGFLFVTEVSKAPDHAPSRTFFLFRVEIQRVARMLLKRCYQAIANAMLRREHEVKEHRRLLDKQQRVEAIIASLDQNGVDESQKEEVEQTITPAERNQLAKVKQDINKLDQCEIQLDSTMFLLENYLHYSKINSQLS</sequence>
<dbReference type="PANTHER" id="PTHR12949:SF0">
    <property type="entry name" value="DNA-DIRECTED RNA POLYMERASE III SUBUNIT RPC3"/>
    <property type="match status" value="1"/>
</dbReference>
<evidence type="ECO:0000256" key="5">
    <source>
        <dbReference type="ARBA" id="ARBA00023242"/>
    </source>
</evidence>
<dbReference type="EMBL" id="KQ416641">
    <property type="protein sequence ID" value="KOF96072.1"/>
    <property type="molecule type" value="Genomic_DNA"/>
</dbReference>
<dbReference type="FunFam" id="1.10.10.10:FF:000199">
    <property type="entry name" value="DNA-directed RNA polymerase III subunit RPC3"/>
    <property type="match status" value="1"/>
</dbReference>
<dbReference type="InterPro" id="IPR039748">
    <property type="entry name" value="RPC3"/>
</dbReference>
<feature type="domain" description="RNA polymerase III subunit RPC82-related helix-turn-helix" evidence="8">
    <location>
        <begin position="7"/>
        <end position="66"/>
    </location>
</feature>
<dbReference type="STRING" id="37653.A0A0L8I3K2"/>
<dbReference type="InterPro" id="IPR036388">
    <property type="entry name" value="WH-like_DNA-bd_sf"/>
</dbReference>
<keyword evidence="5 6" id="KW-0539">Nucleus</keyword>
<feature type="domain" description="DNA-directed RNA polymerase III subunit RPC3 winged-helix" evidence="9">
    <location>
        <begin position="332"/>
        <end position="408"/>
    </location>
</feature>
<dbReference type="Pfam" id="PF22536">
    <property type="entry name" value="WHD_POLR3C"/>
    <property type="match status" value="1"/>
</dbReference>
<feature type="domain" description="RNA polymerase III Rpc82 C -terminal" evidence="7">
    <location>
        <begin position="196"/>
        <end position="322"/>
    </location>
</feature>
<dbReference type="GO" id="GO:0006351">
    <property type="term" value="P:DNA-templated transcription"/>
    <property type="evidence" value="ECO:0007669"/>
    <property type="project" value="InterPro"/>
</dbReference>
<keyword evidence="3 6" id="KW-0240">DNA-directed RNA polymerase</keyword>
<dbReference type="PANTHER" id="PTHR12949">
    <property type="entry name" value="RNA POLYMERASE III DNA DIRECTED -RELATED"/>
    <property type="match status" value="1"/>
</dbReference>
<dbReference type="InterPro" id="IPR055207">
    <property type="entry name" value="POLR3C_WHD"/>
</dbReference>
<name>A0A0L8I3K2_OCTBM</name>
<comment type="subunit">
    <text evidence="6">Component of the RNA polymerase III (Pol III) complex consisting of 17 subunits.</text>
</comment>
<gene>
    <name evidence="10" type="ORF">OCBIM_22036412mg</name>
</gene>
<dbReference type="GO" id="GO:0003697">
    <property type="term" value="F:single-stranded DNA binding"/>
    <property type="evidence" value="ECO:0007669"/>
    <property type="project" value="UniProtKB-UniRule"/>
</dbReference>
<evidence type="ECO:0000259" key="7">
    <source>
        <dbReference type="Pfam" id="PF05645"/>
    </source>
</evidence>
<dbReference type="FunFam" id="1.10.10.10:FF:000256">
    <property type="entry name" value="DNA-directed RNA polymerase III subunit RPC3"/>
    <property type="match status" value="1"/>
</dbReference>
<reference evidence="10" key="1">
    <citation type="submission" date="2015-07" db="EMBL/GenBank/DDBJ databases">
        <title>MeaNS - Measles Nucleotide Surveillance Program.</title>
        <authorList>
            <person name="Tran T."/>
            <person name="Druce J."/>
        </authorList>
    </citation>
    <scope>NUCLEOTIDE SEQUENCE</scope>
    <source>
        <strain evidence="10">UCB-OBI-ISO-001</strain>
        <tissue evidence="10">Gonad</tissue>
    </source>
</reference>
<evidence type="ECO:0000256" key="2">
    <source>
        <dbReference type="ARBA" id="ARBA00007206"/>
    </source>
</evidence>
<dbReference type="InterPro" id="IPR008806">
    <property type="entry name" value="RNA_pol_III_Rpc82_C"/>
</dbReference>
<comment type="function">
    <text evidence="6">DNA-dependent RNA polymerase catalyzes the transcription of DNA into RNA using the four ribonucleoside triphosphates as substrates. Specific core component of RNA polymerase III which synthesizes small RNAs, such as 5S rRNA and tRNAs.</text>
</comment>
<evidence type="ECO:0000256" key="1">
    <source>
        <dbReference type="ARBA" id="ARBA00004123"/>
    </source>
</evidence>
<accession>A0A0L8I3K2</accession>
<dbReference type="Pfam" id="PF05645">
    <property type="entry name" value="RNA_pol_Rpc82"/>
    <property type="match status" value="1"/>
</dbReference>
<evidence type="ECO:0000256" key="6">
    <source>
        <dbReference type="RuleBase" id="RU367076"/>
    </source>
</evidence>
<dbReference type="OMA" id="GQYVVHM"/>
<evidence type="ECO:0000256" key="3">
    <source>
        <dbReference type="ARBA" id="ARBA00022478"/>
    </source>
</evidence>
<dbReference type="GO" id="GO:0005666">
    <property type="term" value="C:RNA polymerase III complex"/>
    <property type="evidence" value="ECO:0007669"/>
    <property type="project" value="UniProtKB-UniRule"/>
</dbReference>
<organism evidence="10">
    <name type="scientific">Octopus bimaculoides</name>
    <name type="common">California two-spotted octopus</name>
    <dbReference type="NCBI Taxonomy" id="37653"/>
    <lineage>
        <taxon>Eukaryota</taxon>
        <taxon>Metazoa</taxon>
        <taxon>Spiralia</taxon>
        <taxon>Lophotrochozoa</taxon>
        <taxon>Mollusca</taxon>
        <taxon>Cephalopoda</taxon>
        <taxon>Coleoidea</taxon>
        <taxon>Octopodiformes</taxon>
        <taxon>Octopoda</taxon>
        <taxon>Incirrata</taxon>
        <taxon>Octopodidae</taxon>
        <taxon>Octopus</taxon>
    </lineage>
</organism>
<dbReference type="Gene3D" id="6.10.140.1450">
    <property type="match status" value="1"/>
</dbReference>
<comment type="similarity">
    <text evidence="2 6">Belongs to the eukaryotic RPC3/POLR3C RNA polymerase subunit family.</text>
</comment>
<evidence type="ECO:0000256" key="4">
    <source>
        <dbReference type="ARBA" id="ARBA00023163"/>
    </source>
</evidence>
<dbReference type="Gene3D" id="1.10.10.10">
    <property type="entry name" value="Winged helix-like DNA-binding domain superfamily/Winged helix DNA-binding domain"/>
    <property type="match status" value="4"/>
</dbReference>
<dbReference type="InterPro" id="IPR013197">
    <property type="entry name" value="RNA_pol_III_RPC82-rel_HTH"/>
</dbReference>
<dbReference type="OrthoDB" id="272392at2759"/>
<evidence type="ECO:0000259" key="9">
    <source>
        <dbReference type="Pfam" id="PF22536"/>
    </source>
</evidence>
<dbReference type="Pfam" id="PF20912">
    <property type="entry name" value="RPC3_helical"/>
    <property type="match status" value="1"/>
</dbReference>